<dbReference type="KEGG" id="wfu:AXE80_12990"/>
<dbReference type="InterPro" id="IPR005632">
    <property type="entry name" value="Chaperone_Skp"/>
</dbReference>
<evidence type="ECO:0000256" key="1">
    <source>
        <dbReference type="ARBA" id="ARBA00009091"/>
    </source>
</evidence>
<evidence type="ECO:0000313" key="6">
    <source>
        <dbReference type="Proteomes" id="UP000092967"/>
    </source>
</evidence>
<evidence type="ECO:0000256" key="4">
    <source>
        <dbReference type="SAM" id="SignalP"/>
    </source>
</evidence>
<dbReference type="PANTHER" id="PTHR35089">
    <property type="entry name" value="CHAPERONE PROTEIN SKP"/>
    <property type="match status" value="1"/>
</dbReference>
<dbReference type="PANTHER" id="PTHR35089:SF1">
    <property type="entry name" value="CHAPERONE PROTEIN SKP"/>
    <property type="match status" value="1"/>
</dbReference>
<proteinExistence type="inferred from homology"/>
<evidence type="ECO:0000313" key="5">
    <source>
        <dbReference type="EMBL" id="ANW97145.1"/>
    </source>
</evidence>
<evidence type="ECO:0000256" key="3">
    <source>
        <dbReference type="SAM" id="Coils"/>
    </source>
</evidence>
<feature type="signal peptide" evidence="4">
    <location>
        <begin position="1"/>
        <end position="23"/>
    </location>
</feature>
<reference evidence="5 6" key="1">
    <citation type="submission" date="2016-02" db="EMBL/GenBank/DDBJ databases">
        <authorList>
            <person name="Wen L."/>
            <person name="He K."/>
            <person name="Yang H."/>
        </authorList>
    </citation>
    <scope>NUCLEOTIDE SEQUENCE [LARGE SCALE GENOMIC DNA]</scope>
    <source>
        <strain evidence="5 6">CZ1127</strain>
    </source>
</reference>
<sequence length="166" mass="18564">MKQVKTTFLIAIIALGFTQFANAQKIAHINLDEVVASMPEAKSMQADMEKLGKTYESEIKSASTALKAKFDKYTAEEKSKTPEENQQRAIEVQQEQAKIQQLQQAASQELQNKQNEMLEPIVKKAQDAIKAYAKEKGIQYILDARTLIYAEGEDISGAIKTRLGIK</sequence>
<organism evidence="5 6">
    <name type="scientific">Wenyingzhuangia fucanilytica</name>
    <dbReference type="NCBI Taxonomy" id="1790137"/>
    <lineage>
        <taxon>Bacteria</taxon>
        <taxon>Pseudomonadati</taxon>
        <taxon>Bacteroidota</taxon>
        <taxon>Flavobacteriia</taxon>
        <taxon>Flavobacteriales</taxon>
        <taxon>Flavobacteriaceae</taxon>
        <taxon>Wenyingzhuangia</taxon>
    </lineage>
</organism>
<dbReference type="GO" id="GO:0005829">
    <property type="term" value="C:cytosol"/>
    <property type="evidence" value="ECO:0007669"/>
    <property type="project" value="TreeGrafter"/>
</dbReference>
<keyword evidence="6" id="KW-1185">Reference proteome</keyword>
<dbReference type="Gene3D" id="3.30.910.20">
    <property type="entry name" value="Skp domain"/>
    <property type="match status" value="1"/>
</dbReference>
<dbReference type="STRING" id="1790137.AXE80_12990"/>
<feature type="chain" id="PRO_5008532612" description="Outer membrane chaperone Skp" evidence="4">
    <location>
        <begin position="24"/>
        <end position="166"/>
    </location>
</feature>
<protein>
    <recommendedName>
        <fullName evidence="7">Outer membrane chaperone Skp</fullName>
    </recommendedName>
</protein>
<dbReference type="GO" id="GO:0051082">
    <property type="term" value="F:unfolded protein binding"/>
    <property type="evidence" value="ECO:0007669"/>
    <property type="project" value="InterPro"/>
</dbReference>
<dbReference type="InterPro" id="IPR024930">
    <property type="entry name" value="Skp_dom_sf"/>
</dbReference>
<dbReference type="EMBL" id="CP014224">
    <property type="protein sequence ID" value="ANW97145.1"/>
    <property type="molecule type" value="Genomic_DNA"/>
</dbReference>
<accession>A0A1B1Y8P9</accession>
<evidence type="ECO:0000256" key="2">
    <source>
        <dbReference type="ARBA" id="ARBA00022729"/>
    </source>
</evidence>
<keyword evidence="3" id="KW-0175">Coiled coil</keyword>
<dbReference type="RefSeq" id="WP_068828060.1">
    <property type="nucleotide sequence ID" value="NZ_CP014224.1"/>
</dbReference>
<feature type="coiled-coil region" evidence="3">
    <location>
        <begin position="85"/>
        <end position="119"/>
    </location>
</feature>
<keyword evidence="2 4" id="KW-0732">Signal</keyword>
<dbReference type="Proteomes" id="UP000092967">
    <property type="component" value="Chromosome"/>
</dbReference>
<dbReference type="GO" id="GO:0050821">
    <property type="term" value="P:protein stabilization"/>
    <property type="evidence" value="ECO:0007669"/>
    <property type="project" value="TreeGrafter"/>
</dbReference>
<gene>
    <name evidence="5" type="ORF">AXE80_12990</name>
</gene>
<dbReference type="Pfam" id="PF03938">
    <property type="entry name" value="OmpH"/>
    <property type="match status" value="1"/>
</dbReference>
<dbReference type="AlphaFoldDB" id="A0A1B1Y8P9"/>
<name>A0A1B1Y8P9_9FLAO</name>
<dbReference type="OrthoDB" id="1524711at2"/>
<dbReference type="SUPFAM" id="SSF111384">
    <property type="entry name" value="OmpH-like"/>
    <property type="match status" value="1"/>
</dbReference>
<dbReference type="SMART" id="SM00935">
    <property type="entry name" value="OmpH"/>
    <property type="match status" value="1"/>
</dbReference>
<comment type="similarity">
    <text evidence="1">Belongs to the Skp family.</text>
</comment>
<evidence type="ECO:0008006" key="7">
    <source>
        <dbReference type="Google" id="ProtNLM"/>
    </source>
</evidence>